<dbReference type="Pfam" id="PF00787">
    <property type="entry name" value="PX"/>
    <property type="match status" value="1"/>
</dbReference>
<evidence type="ECO:0000256" key="2">
    <source>
        <dbReference type="SAM" id="MobiDB-lite"/>
    </source>
</evidence>
<dbReference type="InterPro" id="IPR018170">
    <property type="entry name" value="Aldo/ket_reductase_CS"/>
</dbReference>
<dbReference type="InterPro" id="IPR044279">
    <property type="entry name" value="SNX2A/B"/>
</dbReference>
<dbReference type="GO" id="GO:0035091">
    <property type="term" value="F:phosphatidylinositol binding"/>
    <property type="evidence" value="ECO:0007669"/>
    <property type="project" value="InterPro"/>
</dbReference>
<dbReference type="GO" id="GO:0016020">
    <property type="term" value="C:membrane"/>
    <property type="evidence" value="ECO:0007669"/>
    <property type="project" value="UniProtKB-ARBA"/>
</dbReference>
<dbReference type="SUPFAM" id="SSF103657">
    <property type="entry name" value="BAR/IMD domain-like"/>
    <property type="match status" value="1"/>
</dbReference>
<dbReference type="Pfam" id="PF00248">
    <property type="entry name" value="Aldo_ket_red"/>
    <property type="match status" value="1"/>
</dbReference>
<dbReference type="EMBL" id="NCVQ01000007">
    <property type="protein sequence ID" value="PWZ19182.1"/>
    <property type="molecule type" value="Genomic_DNA"/>
</dbReference>
<dbReference type="SMART" id="SM00312">
    <property type="entry name" value="PX"/>
    <property type="match status" value="1"/>
</dbReference>
<dbReference type="SUPFAM" id="SSF51430">
    <property type="entry name" value="NAD(P)-linked oxidoreductase"/>
    <property type="match status" value="1"/>
</dbReference>
<keyword evidence="1" id="KW-0175">Coiled coil</keyword>
<dbReference type="Proteomes" id="UP000251960">
    <property type="component" value="Chromosome 6"/>
</dbReference>
<feature type="coiled-coil region" evidence="1">
    <location>
        <begin position="429"/>
        <end position="456"/>
    </location>
</feature>
<dbReference type="SUPFAM" id="SSF64268">
    <property type="entry name" value="PX domain"/>
    <property type="match status" value="1"/>
</dbReference>
<dbReference type="PANTHER" id="PTHR46757:SF1">
    <property type="entry name" value="OS05G0474500 PROTEIN"/>
    <property type="match status" value="1"/>
</dbReference>
<reference evidence="4 5" key="1">
    <citation type="journal article" date="2018" name="Nat. Genet.">
        <title>Extensive intraspecific gene order and gene structural variations between Mo17 and other maize genomes.</title>
        <authorList>
            <person name="Sun S."/>
            <person name="Zhou Y."/>
            <person name="Chen J."/>
            <person name="Shi J."/>
            <person name="Zhao H."/>
            <person name="Zhao H."/>
            <person name="Song W."/>
            <person name="Zhang M."/>
            <person name="Cui Y."/>
            <person name="Dong X."/>
            <person name="Liu H."/>
            <person name="Ma X."/>
            <person name="Jiao Y."/>
            <person name="Wang B."/>
            <person name="Wei X."/>
            <person name="Stein J.C."/>
            <person name="Glaubitz J.C."/>
            <person name="Lu F."/>
            <person name="Yu G."/>
            <person name="Liang C."/>
            <person name="Fengler K."/>
            <person name="Li B."/>
            <person name="Rafalski A."/>
            <person name="Schnable P.S."/>
            <person name="Ware D.H."/>
            <person name="Buckler E.S."/>
            <person name="Lai J."/>
        </authorList>
    </citation>
    <scope>NUCLEOTIDE SEQUENCE [LARGE SCALE GENOMIC DNA]</scope>
    <source>
        <strain evidence="5">cv. Missouri 17</strain>
        <tissue evidence="4">Seedling</tissue>
    </source>
</reference>
<name>A0A3L6EDT3_MAIZE</name>
<gene>
    <name evidence="4" type="primary">ALDR_0</name>
    <name evidence="4" type="ORF">Zm00014a_007224</name>
</gene>
<dbReference type="FunFam" id="1.20.1270.60:FF:000081">
    <property type="entry name" value="Sorting nexin 2B"/>
    <property type="match status" value="1"/>
</dbReference>
<dbReference type="ExpressionAtlas" id="A0A3L6EDT3">
    <property type="expression patterns" value="baseline and differential"/>
</dbReference>
<dbReference type="AlphaFoldDB" id="A0A3L6EDT3"/>
<dbReference type="SMR" id="A0A3L6EDT3"/>
<accession>A0A3L6EDT3</accession>
<proteinExistence type="predicted"/>
<dbReference type="InterPro" id="IPR036871">
    <property type="entry name" value="PX_dom_sf"/>
</dbReference>
<dbReference type="Gene3D" id="1.20.1270.60">
    <property type="entry name" value="Arfaptin homology (AH) domain/BAR domain"/>
    <property type="match status" value="1"/>
</dbReference>
<organism evidence="4 5">
    <name type="scientific">Zea mays</name>
    <name type="common">Maize</name>
    <dbReference type="NCBI Taxonomy" id="4577"/>
    <lineage>
        <taxon>Eukaryota</taxon>
        <taxon>Viridiplantae</taxon>
        <taxon>Streptophyta</taxon>
        <taxon>Embryophyta</taxon>
        <taxon>Tracheophyta</taxon>
        <taxon>Spermatophyta</taxon>
        <taxon>Magnoliopsida</taxon>
        <taxon>Liliopsida</taxon>
        <taxon>Poales</taxon>
        <taxon>Poaceae</taxon>
        <taxon>PACMAD clade</taxon>
        <taxon>Panicoideae</taxon>
        <taxon>Andropogonodae</taxon>
        <taxon>Andropogoneae</taxon>
        <taxon>Tripsacinae</taxon>
        <taxon>Zea</taxon>
    </lineage>
</organism>
<feature type="compositionally biased region" description="Low complexity" evidence="2">
    <location>
        <begin position="20"/>
        <end position="38"/>
    </location>
</feature>
<dbReference type="GO" id="GO:0005768">
    <property type="term" value="C:endosome"/>
    <property type="evidence" value="ECO:0007669"/>
    <property type="project" value="UniProtKB-ARBA"/>
</dbReference>
<dbReference type="Gene3D" id="3.20.20.100">
    <property type="entry name" value="NADP-dependent oxidoreductase domain"/>
    <property type="match status" value="1"/>
</dbReference>
<dbReference type="InterPro" id="IPR023210">
    <property type="entry name" value="NADP_OxRdtase_dom"/>
</dbReference>
<dbReference type="PANTHER" id="PTHR46757">
    <property type="entry name" value="SORTING NEXIN-RELATED"/>
    <property type="match status" value="1"/>
</dbReference>
<dbReference type="InterPro" id="IPR001683">
    <property type="entry name" value="PX_dom"/>
</dbReference>
<dbReference type="InterPro" id="IPR036812">
    <property type="entry name" value="NAD(P)_OxRdtase_dom_sf"/>
</dbReference>
<dbReference type="PROSITE" id="PS00062">
    <property type="entry name" value="ALDOKETO_REDUCTASE_2"/>
    <property type="match status" value="1"/>
</dbReference>
<evidence type="ECO:0000256" key="1">
    <source>
        <dbReference type="SAM" id="Coils"/>
    </source>
</evidence>
<feature type="compositionally biased region" description="Acidic residues" evidence="2">
    <location>
        <begin position="56"/>
        <end position="67"/>
    </location>
</feature>
<evidence type="ECO:0000259" key="3">
    <source>
        <dbReference type="PROSITE" id="PS50195"/>
    </source>
</evidence>
<feature type="region of interest" description="Disordered" evidence="2">
    <location>
        <begin position="1"/>
        <end position="81"/>
    </location>
</feature>
<comment type="caution">
    <text evidence="4">The sequence shown here is derived from an EMBL/GenBank/DDBJ whole genome shotgun (WGS) entry which is preliminary data.</text>
</comment>
<sequence>MMAAEPSPSVPSTAAEDMETLALDSSSSSAAATASASDPLLRPPTSPTAAASDDPFVIDDFLDEDDFTAPPPSVAGPPPAVLGDAASPVFPKITVSDPKKHAEPSGGGAAGVIPGSGSYFSYLITTRFAGGGGEVRVRRRFRDVVALADGLAAAHRGLFVPARPDKSVLEGQVLQRHNFVSQRCAALQRYLCRLAAHPIVGQSPGLRTFLTEPGAIPAFQSEAPRYWTTTVNAAAPMVQMKAGRDLFGMFKGLKQTMVNGMVATKPPPVEQETDTEFLAHKARFEDLQQQLTTTSQQAEALVKAQDGYRETTGHLGMTLIKLAKFEREQATCNSLRRRSGEIHNFANSVLKMSRSQIKLNSEIVKHLGSIHEYLEMMISVHHAFTDRSNALHYVQILSADLFSLHIRARRLESSSARDMGHEWSTYQKVEGLKETIRSAEAAKSDAVREYESIKENNKIEIKRFDKERRHDFIEMLKGFVITQVSYSDHFANMWTKIHWPFRLKDGAHMPPEAGEVLEFDMEGVWREMEGLVKDGLVKDIGVCNYTVAKLNRLMRSANVPPAVCQMEMHPGWKNDRIFEACKKHGIHVTAYSPLGSSEKNLAHDPLVEKVANKLDKTPGQVLVRWALQRGTSVIPKSTRDERIKENIQVFGWEIPEDDFRALCGIKDEKRVLTGEELFVNKTHGPYKSATEVWDHED</sequence>
<dbReference type="PROSITE" id="PS50195">
    <property type="entry name" value="PX"/>
    <property type="match status" value="1"/>
</dbReference>
<dbReference type="Gene3D" id="3.30.1520.10">
    <property type="entry name" value="Phox-like domain"/>
    <property type="match status" value="1"/>
</dbReference>
<evidence type="ECO:0000313" key="4">
    <source>
        <dbReference type="EMBL" id="PWZ19182.1"/>
    </source>
</evidence>
<dbReference type="GO" id="GO:0016491">
    <property type="term" value="F:oxidoreductase activity"/>
    <property type="evidence" value="ECO:0007669"/>
    <property type="project" value="InterPro"/>
</dbReference>
<evidence type="ECO:0000313" key="5">
    <source>
        <dbReference type="Proteomes" id="UP000251960"/>
    </source>
</evidence>
<feature type="compositionally biased region" description="Pro residues" evidence="2">
    <location>
        <begin position="69"/>
        <end position="80"/>
    </location>
</feature>
<dbReference type="InterPro" id="IPR027267">
    <property type="entry name" value="AH/BAR_dom_sf"/>
</dbReference>
<dbReference type="CDD" id="cd07596">
    <property type="entry name" value="BAR_SNX"/>
    <property type="match status" value="1"/>
</dbReference>
<protein>
    <submittedName>
        <fullName evidence="4">Aldose reductase</fullName>
    </submittedName>
</protein>
<feature type="domain" description="PX" evidence="3">
    <location>
        <begin position="100"/>
        <end position="217"/>
    </location>
</feature>